<evidence type="ECO:0000256" key="1">
    <source>
        <dbReference type="SAM" id="Phobius"/>
    </source>
</evidence>
<evidence type="ECO:0000313" key="2">
    <source>
        <dbReference type="EMBL" id="XDQ55552.1"/>
    </source>
</evidence>
<accession>A0AB39RNA5</accession>
<proteinExistence type="predicted"/>
<reference evidence="2" key="1">
    <citation type="submission" date="2024-07" db="EMBL/GenBank/DDBJ databases">
        <authorList>
            <person name="Yu S.T."/>
        </authorList>
    </citation>
    <scope>NUCLEOTIDE SEQUENCE</scope>
    <source>
        <strain evidence="2">R41</strain>
    </source>
</reference>
<name>A0AB39RNA5_9ACTN</name>
<keyword evidence="1" id="KW-0812">Transmembrane</keyword>
<keyword evidence="1" id="KW-1133">Transmembrane helix</keyword>
<keyword evidence="1" id="KW-0472">Membrane</keyword>
<dbReference type="EMBL" id="CP163443">
    <property type="protein sequence ID" value="XDQ55552.1"/>
    <property type="molecule type" value="Genomic_DNA"/>
</dbReference>
<gene>
    <name evidence="2" type="ORF">AB5J53_29740</name>
</gene>
<protein>
    <submittedName>
        <fullName evidence="2">Uncharacterized protein</fullName>
    </submittedName>
</protein>
<organism evidence="2">
    <name type="scientific">Streptomyces sp. R41</name>
    <dbReference type="NCBI Taxonomy" id="3238632"/>
    <lineage>
        <taxon>Bacteria</taxon>
        <taxon>Bacillati</taxon>
        <taxon>Actinomycetota</taxon>
        <taxon>Actinomycetes</taxon>
        <taxon>Kitasatosporales</taxon>
        <taxon>Streptomycetaceae</taxon>
        <taxon>Streptomyces</taxon>
    </lineage>
</organism>
<dbReference type="AlphaFoldDB" id="A0AB39RNA5"/>
<sequence length="137" mass="14651">MAGSQRRYARSEATRLLCAGAHLDTVFRARVIDELIGHEERPAAPSLGVDVVAVLAHALRARRKDASTGIALLVIWVVFFLVEIGRAASGLGGFGALFGAVAVLYYASVCFLLWFARAASGWGMTMYAASYNEGEQG</sequence>
<feature type="transmembrane region" description="Helical" evidence="1">
    <location>
        <begin position="94"/>
        <end position="116"/>
    </location>
</feature>
<dbReference type="RefSeq" id="WP_369248692.1">
    <property type="nucleotide sequence ID" value="NZ_CP163443.1"/>
</dbReference>
<feature type="transmembrane region" description="Helical" evidence="1">
    <location>
        <begin position="70"/>
        <end position="88"/>
    </location>
</feature>